<evidence type="ECO:0000256" key="1">
    <source>
        <dbReference type="SAM" id="SignalP"/>
    </source>
</evidence>
<accession>A0A7W3J305</accession>
<proteinExistence type="predicted"/>
<keyword evidence="1" id="KW-0732">Signal</keyword>
<comment type="caution">
    <text evidence="3">The sequence shown here is derived from an EMBL/GenBank/DDBJ whole genome shotgun (WGS) entry which is preliminary data.</text>
</comment>
<dbReference type="GO" id="GO:0005975">
    <property type="term" value="P:carbohydrate metabolic process"/>
    <property type="evidence" value="ECO:0007669"/>
    <property type="project" value="UniProtKB-ARBA"/>
</dbReference>
<evidence type="ECO:0000313" key="3">
    <source>
        <dbReference type="EMBL" id="MBA8805279.1"/>
    </source>
</evidence>
<dbReference type="Gene3D" id="2.60.40.10">
    <property type="entry name" value="Immunoglobulins"/>
    <property type="match status" value="1"/>
</dbReference>
<feature type="signal peptide" evidence="1">
    <location>
        <begin position="1"/>
        <end position="33"/>
    </location>
</feature>
<reference evidence="3 4" key="1">
    <citation type="submission" date="2020-07" db="EMBL/GenBank/DDBJ databases">
        <title>Sequencing the genomes of 1000 actinobacteria strains.</title>
        <authorList>
            <person name="Klenk H.-P."/>
        </authorList>
    </citation>
    <scope>NUCLEOTIDE SEQUENCE [LARGE SCALE GENOMIC DNA]</scope>
    <source>
        <strain evidence="3 4">DSM 21349</strain>
    </source>
</reference>
<dbReference type="EMBL" id="JACGXA010000001">
    <property type="protein sequence ID" value="MBA8805279.1"/>
    <property type="molecule type" value="Genomic_DNA"/>
</dbReference>
<protein>
    <recommendedName>
        <fullName evidence="2">Bacterial Ig-like domain-containing protein</fullName>
    </recommendedName>
</protein>
<sequence>MKLRRAIGSTLTSALVAATFAVPALGFAGAAEARPGPAHPPAARGLLDPLAQVTAPVIAGTGAVGSPLDLTMPTWNLPGVTNAVQWLSDGAPIPGATGGSYVPVVSDAGSVVMARVTGTLFGQLPVDTFSNAIPVPADPGGGGGGGGGGTDPGTDVLTLVSGLGLPATAEVGQLIVLAEPVWSLPGVTTTYQWLRDGAPIPGADDPFYVPTLDDAGHQLQVQLTGAVAGLPMVTETSQALGIPLTSNPAVTPAGDVTVTGPKKIGTRLALQGPTWNPADATNKYQWLRDDAPIAGATLATYDLTALDLGHAITVKVTGHKDGFTDATITSATVTPLVGDPITYVTKPTASGAGRVGRLLTAAPGNWTGGTDGGAEPAYAFQWQRNGVAIPGAVGQQYQVAPADAGRDLSVLVTATRPAYKPGSFTTANIHVAKLASTLSASLAKSTIRKGSAALVKLALKVPGQALPGGAVKIMDGSKVLKTVRLTAGKASVRLTKLKPGLHKLRAVYAGTTAVAGSRSRVLKLTVKK</sequence>
<dbReference type="RefSeq" id="WP_182541045.1">
    <property type="nucleotide sequence ID" value="NZ_JACGXA010000001.1"/>
</dbReference>
<dbReference type="Pfam" id="PF16640">
    <property type="entry name" value="Big_3_5"/>
    <property type="match status" value="1"/>
</dbReference>
<feature type="chain" id="PRO_5039189348" description="Bacterial Ig-like domain-containing protein" evidence="1">
    <location>
        <begin position="34"/>
        <end position="528"/>
    </location>
</feature>
<gene>
    <name evidence="3" type="ORF">FB382_003570</name>
</gene>
<dbReference type="Proteomes" id="UP000580910">
    <property type="component" value="Unassembled WGS sequence"/>
</dbReference>
<evidence type="ECO:0000313" key="4">
    <source>
        <dbReference type="Proteomes" id="UP000580910"/>
    </source>
</evidence>
<dbReference type="InterPro" id="IPR032109">
    <property type="entry name" value="Big_3_5"/>
</dbReference>
<dbReference type="InterPro" id="IPR013783">
    <property type="entry name" value="Ig-like_fold"/>
</dbReference>
<dbReference type="Gene3D" id="2.60.40.2700">
    <property type="match status" value="4"/>
</dbReference>
<name>A0A7W3J305_9ACTN</name>
<keyword evidence="4" id="KW-1185">Reference proteome</keyword>
<organism evidence="3 4">
    <name type="scientific">Nocardioides ginsengisegetis</name>
    <dbReference type="NCBI Taxonomy" id="661491"/>
    <lineage>
        <taxon>Bacteria</taxon>
        <taxon>Bacillati</taxon>
        <taxon>Actinomycetota</taxon>
        <taxon>Actinomycetes</taxon>
        <taxon>Propionibacteriales</taxon>
        <taxon>Nocardioidaceae</taxon>
        <taxon>Nocardioides</taxon>
    </lineage>
</organism>
<evidence type="ECO:0000259" key="2">
    <source>
        <dbReference type="Pfam" id="PF16640"/>
    </source>
</evidence>
<feature type="domain" description="Bacterial Ig-like" evidence="2">
    <location>
        <begin position="455"/>
        <end position="526"/>
    </location>
</feature>
<dbReference type="AlphaFoldDB" id="A0A7W3J305"/>